<dbReference type="AlphaFoldDB" id="A0A0E9XC58"/>
<evidence type="ECO:0000313" key="1">
    <source>
        <dbReference type="EMBL" id="JAI00318.1"/>
    </source>
</evidence>
<dbReference type="EMBL" id="GBXM01008260">
    <property type="protein sequence ID" value="JAI00318.1"/>
    <property type="molecule type" value="Transcribed_RNA"/>
</dbReference>
<reference evidence="1" key="2">
    <citation type="journal article" date="2015" name="Fish Shellfish Immunol.">
        <title>Early steps in the European eel (Anguilla anguilla)-Vibrio vulnificus interaction in the gills: Role of the RtxA13 toxin.</title>
        <authorList>
            <person name="Callol A."/>
            <person name="Pajuelo D."/>
            <person name="Ebbesson L."/>
            <person name="Teles M."/>
            <person name="MacKenzie S."/>
            <person name="Amaro C."/>
        </authorList>
    </citation>
    <scope>NUCLEOTIDE SEQUENCE</scope>
</reference>
<sequence>MGKKHWKSAEGTHDSKPPIHLQQVLWETRNIKAYQKTSVDLITFRRRIQNLLQDGVLMDYQKNKDLAREKCGVDHWKELII</sequence>
<protein>
    <submittedName>
        <fullName evidence="1">Uncharacterized protein</fullName>
    </submittedName>
</protein>
<reference evidence="1" key="1">
    <citation type="submission" date="2014-11" db="EMBL/GenBank/DDBJ databases">
        <authorList>
            <person name="Amaro Gonzalez C."/>
        </authorList>
    </citation>
    <scope>NUCLEOTIDE SEQUENCE</scope>
</reference>
<organism evidence="1">
    <name type="scientific">Anguilla anguilla</name>
    <name type="common">European freshwater eel</name>
    <name type="synonym">Muraena anguilla</name>
    <dbReference type="NCBI Taxonomy" id="7936"/>
    <lineage>
        <taxon>Eukaryota</taxon>
        <taxon>Metazoa</taxon>
        <taxon>Chordata</taxon>
        <taxon>Craniata</taxon>
        <taxon>Vertebrata</taxon>
        <taxon>Euteleostomi</taxon>
        <taxon>Actinopterygii</taxon>
        <taxon>Neopterygii</taxon>
        <taxon>Teleostei</taxon>
        <taxon>Anguilliformes</taxon>
        <taxon>Anguillidae</taxon>
        <taxon>Anguilla</taxon>
    </lineage>
</organism>
<accession>A0A0E9XC58</accession>
<name>A0A0E9XC58_ANGAN</name>
<proteinExistence type="predicted"/>